<evidence type="ECO:0000256" key="3">
    <source>
        <dbReference type="ARBA" id="ARBA00022692"/>
    </source>
</evidence>
<evidence type="ECO:0000256" key="1">
    <source>
        <dbReference type="ARBA" id="ARBA00004651"/>
    </source>
</evidence>
<proteinExistence type="predicted"/>
<evidence type="ECO:0000256" key="2">
    <source>
        <dbReference type="ARBA" id="ARBA00022475"/>
    </source>
</evidence>
<evidence type="ECO:0000313" key="7">
    <source>
        <dbReference type="EMBL" id="BAH08311.1"/>
    </source>
</evidence>
<accession>B9DX68</accession>
<feature type="transmembrane region" description="Helical" evidence="6">
    <location>
        <begin position="97"/>
        <end position="118"/>
    </location>
</feature>
<dbReference type="KEGG" id="ckr:CKR_3260"/>
<evidence type="ECO:0000313" key="8">
    <source>
        <dbReference type="Proteomes" id="UP000007969"/>
    </source>
</evidence>
<dbReference type="Proteomes" id="UP000007969">
    <property type="component" value="Chromosome"/>
</dbReference>
<feature type="transmembrane region" description="Helical" evidence="6">
    <location>
        <begin position="12"/>
        <end position="32"/>
    </location>
</feature>
<keyword evidence="3 6" id="KW-0812">Transmembrane</keyword>
<protein>
    <recommendedName>
        <fullName evidence="9">ATP synthase subunit I</fullName>
    </recommendedName>
</protein>
<feature type="transmembrane region" description="Helical" evidence="6">
    <location>
        <begin position="69"/>
        <end position="91"/>
    </location>
</feature>
<gene>
    <name evidence="7" type="ordered locus">CKR_3260</name>
</gene>
<reference evidence="8" key="1">
    <citation type="submission" date="2005-09" db="EMBL/GenBank/DDBJ databases">
        <title>Complete genome sequence of Clostridium kluyveri and comparative genomics of Clostridia species.</title>
        <authorList>
            <person name="Inui M."/>
            <person name="Nonaka H."/>
            <person name="Shinoda Y."/>
            <person name="Ikenaga Y."/>
            <person name="Abe M."/>
            <person name="Naito K."/>
            <person name="Vertes A.A."/>
            <person name="Yukawa H."/>
        </authorList>
    </citation>
    <scope>NUCLEOTIDE SEQUENCE [LARGE SCALE GENOMIC DNA]</scope>
    <source>
        <strain evidence="8">NBRC 12016</strain>
    </source>
</reference>
<evidence type="ECO:0000256" key="6">
    <source>
        <dbReference type="SAM" id="Phobius"/>
    </source>
</evidence>
<dbReference type="AlphaFoldDB" id="B9DX68"/>
<sequence length="123" mass="14148">MMNRDSLGNTKMVFLINVLIGILLAGLSQLFFKRYGLFILLGMSIAMFNFFVNNILGRSMLHKFKNSSAFLYLIGFIIRIMIATGIGYITFRYNKYNAIAYLFGYTCNLLGIYIYLAFENNKT</sequence>
<evidence type="ECO:0000256" key="5">
    <source>
        <dbReference type="ARBA" id="ARBA00023136"/>
    </source>
</evidence>
<dbReference type="InterPro" id="IPR005598">
    <property type="entry name" value="ATP_synth_I"/>
</dbReference>
<organism evidence="7 8">
    <name type="scientific">Clostridium kluyveri (strain NBRC 12016)</name>
    <dbReference type="NCBI Taxonomy" id="583346"/>
    <lineage>
        <taxon>Bacteria</taxon>
        <taxon>Bacillati</taxon>
        <taxon>Bacillota</taxon>
        <taxon>Clostridia</taxon>
        <taxon>Eubacteriales</taxon>
        <taxon>Clostridiaceae</taxon>
        <taxon>Clostridium</taxon>
    </lineage>
</organism>
<dbReference type="Pfam" id="PF03899">
    <property type="entry name" value="ATP-synt_I"/>
    <property type="match status" value="1"/>
</dbReference>
<dbReference type="EMBL" id="AP009049">
    <property type="protein sequence ID" value="BAH08311.1"/>
    <property type="molecule type" value="Genomic_DNA"/>
</dbReference>
<feature type="transmembrane region" description="Helical" evidence="6">
    <location>
        <begin position="38"/>
        <end position="57"/>
    </location>
</feature>
<keyword evidence="4 6" id="KW-1133">Transmembrane helix</keyword>
<comment type="subcellular location">
    <subcellularLocation>
        <location evidence="1">Cell membrane</location>
        <topology evidence="1">Multi-pass membrane protein</topology>
    </subcellularLocation>
</comment>
<dbReference type="HOGENOM" id="CLU_164589_0_0_9"/>
<evidence type="ECO:0008006" key="9">
    <source>
        <dbReference type="Google" id="ProtNLM"/>
    </source>
</evidence>
<name>B9DX68_CLOK1</name>
<keyword evidence="5 6" id="KW-0472">Membrane</keyword>
<dbReference type="GO" id="GO:0005886">
    <property type="term" value="C:plasma membrane"/>
    <property type="evidence" value="ECO:0007669"/>
    <property type="project" value="UniProtKB-SubCell"/>
</dbReference>
<evidence type="ECO:0000256" key="4">
    <source>
        <dbReference type="ARBA" id="ARBA00022989"/>
    </source>
</evidence>
<keyword evidence="2" id="KW-1003">Cell membrane</keyword>